<comment type="caution">
    <text evidence="6">The sequence shown here is derived from an EMBL/GenBank/DDBJ whole genome shotgun (WGS) entry which is preliminary data.</text>
</comment>
<comment type="pathway">
    <text evidence="1">Lipid metabolism.</text>
</comment>
<keyword evidence="3" id="KW-0808">Transferase</keyword>
<sequence>MEYCNTDRKLGLSRKLVVRLAKNQSEIENTLALRYNVFNLELGEGLSESRETQKDQDEYDYFCDHLIVEDQNNNNSIVGTYRILRSSVAKKTIGFYSENEFDLSNLYLLKEEIAEVGRSCVRKDYRDGSVISLLWSGFGQYMNKHNIRYLFGCGSIHSIDPILVSQVYAFLRENGALVQKELTVYPSPNHQLPGFDSNYHINNFDSIRKQIPPLIKGYVRLGAKICGYPALDKGFGTTDFFVLFDKNTIDYRYGTHYLRSMEL</sequence>
<accession>A0ABY2NQS4</accession>
<evidence type="ECO:0000313" key="6">
    <source>
        <dbReference type="EMBL" id="TGM58235.1"/>
    </source>
</evidence>
<keyword evidence="2" id="KW-0444">Lipid biosynthesis</keyword>
<dbReference type="RefSeq" id="WP_002981216.1">
    <property type="nucleotide sequence ID" value="NZ_RQHF01000015.1"/>
</dbReference>
<reference evidence="7" key="1">
    <citation type="journal article" date="2019" name="PLoS Negl. Trop. Dis.">
        <title>Revisiting the worldwide diversity of Leptospira species in the environment.</title>
        <authorList>
            <person name="Vincent A.T."/>
            <person name="Schiettekatte O."/>
            <person name="Bourhy P."/>
            <person name="Veyrier F.J."/>
            <person name="Picardeau M."/>
        </authorList>
    </citation>
    <scope>NUCLEOTIDE SEQUENCE [LARGE SCALE GENOMIC DNA]</scope>
    <source>
        <strain evidence="7">201601955</strain>
    </source>
</reference>
<dbReference type="Proteomes" id="UP000298112">
    <property type="component" value="Unassembled WGS sequence"/>
</dbReference>
<dbReference type="Pfam" id="PF13444">
    <property type="entry name" value="Acetyltransf_5"/>
    <property type="match status" value="1"/>
</dbReference>
<evidence type="ECO:0000313" key="7">
    <source>
        <dbReference type="Proteomes" id="UP000298112"/>
    </source>
</evidence>
<keyword evidence="7" id="KW-1185">Reference proteome</keyword>
<dbReference type="PANTHER" id="PTHR37323">
    <property type="entry name" value="GCN5-RELATED N-ACETYLTRANSFERASE"/>
    <property type="match status" value="1"/>
</dbReference>
<dbReference type="SUPFAM" id="SSF55729">
    <property type="entry name" value="Acyl-CoA N-acyltransferases (Nat)"/>
    <property type="match status" value="1"/>
</dbReference>
<gene>
    <name evidence="6" type="ORF">EHQ95_08165</name>
</gene>
<evidence type="ECO:0000256" key="1">
    <source>
        <dbReference type="ARBA" id="ARBA00005189"/>
    </source>
</evidence>
<organism evidence="6 7">
    <name type="scientific">Leptospira vanthielii</name>
    <dbReference type="NCBI Taxonomy" id="293085"/>
    <lineage>
        <taxon>Bacteria</taxon>
        <taxon>Pseudomonadati</taxon>
        <taxon>Spirochaetota</taxon>
        <taxon>Spirochaetia</taxon>
        <taxon>Leptospirales</taxon>
        <taxon>Leptospiraceae</taxon>
        <taxon>Leptospira</taxon>
    </lineage>
</organism>
<name>A0ABY2NQS4_9LEPT</name>
<evidence type="ECO:0000256" key="2">
    <source>
        <dbReference type="ARBA" id="ARBA00022516"/>
    </source>
</evidence>
<evidence type="ECO:0000256" key="3">
    <source>
        <dbReference type="ARBA" id="ARBA00022679"/>
    </source>
</evidence>
<keyword evidence="4" id="KW-0443">Lipid metabolism</keyword>
<proteinExistence type="predicted"/>
<protein>
    <submittedName>
        <fullName evidence="6">GNAT family N-acetyltransferase</fullName>
    </submittedName>
</protein>
<evidence type="ECO:0000256" key="4">
    <source>
        <dbReference type="ARBA" id="ARBA00023098"/>
    </source>
</evidence>
<dbReference type="InterPro" id="IPR016181">
    <property type="entry name" value="Acyl_CoA_acyltransferase"/>
</dbReference>
<dbReference type="EMBL" id="RQHF01000015">
    <property type="protein sequence ID" value="TGM58235.1"/>
    <property type="molecule type" value="Genomic_DNA"/>
</dbReference>
<keyword evidence="5" id="KW-0012">Acyltransferase</keyword>
<evidence type="ECO:0000256" key="5">
    <source>
        <dbReference type="ARBA" id="ARBA00023315"/>
    </source>
</evidence>
<dbReference type="InterPro" id="IPR052351">
    <property type="entry name" value="Ornithine_N-alpha-AT"/>
</dbReference>
<dbReference type="Gene3D" id="3.40.630.30">
    <property type="match status" value="1"/>
</dbReference>
<dbReference type="PANTHER" id="PTHR37323:SF1">
    <property type="entry name" value="L-ORNITHINE N(ALPHA)-ACYLTRANSFERASE"/>
    <property type="match status" value="1"/>
</dbReference>